<protein>
    <submittedName>
        <fullName evidence="1">Uncharacterized protein</fullName>
    </submittedName>
</protein>
<dbReference type="AlphaFoldDB" id="A0A0E9ULM1"/>
<reference evidence="1" key="1">
    <citation type="submission" date="2014-11" db="EMBL/GenBank/DDBJ databases">
        <authorList>
            <person name="Amaro Gonzalez C."/>
        </authorList>
    </citation>
    <scope>NUCLEOTIDE SEQUENCE</scope>
</reference>
<sequence>MREYFGTEVEFWGKRVSGC</sequence>
<dbReference type="EMBL" id="GBXM01042422">
    <property type="protein sequence ID" value="JAH66155.1"/>
    <property type="molecule type" value="Transcribed_RNA"/>
</dbReference>
<accession>A0A0E9ULM1</accession>
<evidence type="ECO:0000313" key="1">
    <source>
        <dbReference type="EMBL" id="JAH66155.1"/>
    </source>
</evidence>
<proteinExistence type="predicted"/>
<reference evidence="1" key="2">
    <citation type="journal article" date="2015" name="Fish Shellfish Immunol.">
        <title>Early steps in the European eel (Anguilla anguilla)-Vibrio vulnificus interaction in the gills: Role of the RtxA13 toxin.</title>
        <authorList>
            <person name="Callol A."/>
            <person name="Pajuelo D."/>
            <person name="Ebbesson L."/>
            <person name="Teles M."/>
            <person name="MacKenzie S."/>
            <person name="Amaro C."/>
        </authorList>
    </citation>
    <scope>NUCLEOTIDE SEQUENCE</scope>
</reference>
<name>A0A0E9ULM1_ANGAN</name>
<organism evidence="1">
    <name type="scientific">Anguilla anguilla</name>
    <name type="common">European freshwater eel</name>
    <name type="synonym">Muraena anguilla</name>
    <dbReference type="NCBI Taxonomy" id="7936"/>
    <lineage>
        <taxon>Eukaryota</taxon>
        <taxon>Metazoa</taxon>
        <taxon>Chordata</taxon>
        <taxon>Craniata</taxon>
        <taxon>Vertebrata</taxon>
        <taxon>Euteleostomi</taxon>
        <taxon>Actinopterygii</taxon>
        <taxon>Neopterygii</taxon>
        <taxon>Teleostei</taxon>
        <taxon>Anguilliformes</taxon>
        <taxon>Anguillidae</taxon>
        <taxon>Anguilla</taxon>
    </lineage>
</organism>